<dbReference type="InterPro" id="IPR011009">
    <property type="entry name" value="Kinase-like_dom_sf"/>
</dbReference>
<dbReference type="AlphaFoldDB" id="A0AAD6UNT4"/>
<name>A0AAD6UNT4_9AGAR</name>
<dbReference type="PROSITE" id="PS50011">
    <property type="entry name" value="PROTEIN_KINASE_DOM"/>
    <property type="match status" value="1"/>
</dbReference>
<dbReference type="SMART" id="SM00220">
    <property type="entry name" value="S_TKc"/>
    <property type="match status" value="1"/>
</dbReference>
<dbReference type="InterPro" id="IPR001245">
    <property type="entry name" value="Ser-Thr/Tyr_kinase_cat_dom"/>
</dbReference>
<dbReference type="InterPro" id="IPR051681">
    <property type="entry name" value="Ser/Thr_Kinases-Pseudokinases"/>
</dbReference>
<dbReference type="Gene3D" id="1.10.510.10">
    <property type="entry name" value="Transferase(Phosphotransferase) domain 1"/>
    <property type="match status" value="1"/>
</dbReference>
<evidence type="ECO:0000313" key="3">
    <source>
        <dbReference type="Proteomes" id="UP001219525"/>
    </source>
</evidence>
<protein>
    <submittedName>
        <fullName evidence="2">Kinase-like domain-containing protein</fullName>
    </submittedName>
</protein>
<dbReference type="InterPro" id="IPR000719">
    <property type="entry name" value="Prot_kinase_dom"/>
</dbReference>
<dbReference type="SUPFAM" id="SSF56112">
    <property type="entry name" value="Protein kinase-like (PK-like)"/>
    <property type="match status" value="1"/>
</dbReference>
<organism evidence="2 3">
    <name type="scientific">Mycena pura</name>
    <dbReference type="NCBI Taxonomy" id="153505"/>
    <lineage>
        <taxon>Eukaryota</taxon>
        <taxon>Fungi</taxon>
        <taxon>Dikarya</taxon>
        <taxon>Basidiomycota</taxon>
        <taxon>Agaricomycotina</taxon>
        <taxon>Agaricomycetes</taxon>
        <taxon>Agaricomycetidae</taxon>
        <taxon>Agaricales</taxon>
        <taxon>Marasmiineae</taxon>
        <taxon>Mycenaceae</taxon>
        <taxon>Mycena</taxon>
    </lineage>
</organism>
<dbReference type="PROSITE" id="PS00108">
    <property type="entry name" value="PROTEIN_KINASE_ST"/>
    <property type="match status" value="1"/>
</dbReference>
<dbReference type="GO" id="GO:0004674">
    <property type="term" value="F:protein serine/threonine kinase activity"/>
    <property type="evidence" value="ECO:0007669"/>
    <property type="project" value="TreeGrafter"/>
</dbReference>
<dbReference type="EMBL" id="JARJCW010000131">
    <property type="protein sequence ID" value="KAJ7191543.1"/>
    <property type="molecule type" value="Genomic_DNA"/>
</dbReference>
<sequence length="420" mass="46940">MNLCLTVGVAGLVFSLQDRRSYKEFLSYRGTDAQTLLDLLQDFLDLDSFSVVKPLIFKALCSLSRVSGLHPRCFALTELEKLGQQVAGGGVGDIWKGLVGGQTICVKIMRVFQDDDVQALLKEFGREAVIWRQLWHPNLLPFFGLYHLENRLCLVSPWMENGNVMEFLRKEPPNIDRLSLILDVALGLEYLHEQRIVHGDLKGINILVTPSQRACIADFGLSSIVNAMTLRLTTSTAPTNRGTARYQAPELFQLGDEETSKTFESDVYAFACVCYEILTGMFPFYEFANDLKIMFAVSAGKRPSRSVSCSGTIALDALWELLQRCWDGQVKVRPTAAKIVEQLVEPPIRATTTSPKTDWDDKLTSKFRRSLYAQSILPSALLGDGQNVNAHIAKGKMCSTRRKNGYVVTSNTAYKEVFSN</sequence>
<accession>A0AAD6UNT4</accession>
<evidence type="ECO:0000313" key="2">
    <source>
        <dbReference type="EMBL" id="KAJ7191543.1"/>
    </source>
</evidence>
<dbReference type="InterPro" id="IPR008271">
    <property type="entry name" value="Ser/Thr_kinase_AS"/>
</dbReference>
<comment type="caution">
    <text evidence="2">The sequence shown here is derived from an EMBL/GenBank/DDBJ whole genome shotgun (WGS) entry which is preliminary data.</text>
</comment>
<evidence type="ECO:0000259" key="1">
    <source>
        <dbReference type="PROSITE" id="PS50011"/>
    </source>
</evidence>
<dbReference type="Proteomes" id="UP001219525">
    <property type="component" value="Unassembled WGS sequence"/>
</dbReference>
<proteinExistence type="predicted"/>
<dbReference type="GO" id="GO:0005524">
    <property type="term" value="F:ATP binding"/>
    <property type="evidence" value="ECO:0007669"/>
    <property type="project" value="InterPro"/>
</dbReference>
<keyword evidence="2" id="KW-0418">Kinase</keyword>
<gene>
    <name evidence="2" type="ORF">GGX14DRAFT_381030</name>
</gene>
<keyword evidence="3" id="KW-1185">Reference proteome</keyword>
<dbReference type="PANTHER" id="PTHR44329">
    <property type="entry name" value="SERINE/THREONINE-PROTEIN KINASE TNNI3K-RELATED"/>
    <property type="match status" value="1"/>
</dbReference>
<reference evidence="2" key="1">
    <citation type="submission" date="2023-03" db="EMBL/GenBank/DDBJ databases">
        <title>Massive genome expansion in bonnet fungi (Mycena s.s.) driven by repeated elements and novel gene families across ecological guilds.</title>
        <authorList>
            <consortium name="Lawrence Berkeley National Laboratory"/>
            <person name="Harder C.B."/>
            <person name="Miyauchi S."/>
            <person name="Viragh M."/>
            <person name="Kuo A."/>
            <person name="Thoen E."/>
            <person name="Andreopoulos B."/>
            <person name="Lu D."/>
            <person name="Skrede I."/>
            <person name="Drula E."/>
            <person name="Henrissat B."/>
            <person name="Morin E."/>
            <person name="Kohler A."/>
            <person name="Barry K."/>
            <person name="LaButti K."/>
            <person name="Morin E."/>
            <person name="Salamov A."/>
            <person name="Lipzen A."/>
            <person name="Mereny Z."/>
            <person name="Hegedus B."/>
            <person name="Baldrian P."/>
            <person name="Stursova M."/>
            <person name="Weitz H."/>
            <person name="Taylor A."/>
            <person name="Grigoriev I.V."/>
            <person name="Nagy L.G."/>
            <person name="Martin F."/>
            <person name="Kauserud H."/>
        </authorList>
    </citation>
    <scope>NUCLEOTIDE SEQUENCE</scope>
    <source>
        <strain evidence="2">9144</strain>
    </source>
</reference>
<feature type="domain" description="Protein kinase" evidence="1">
    <location>
        <begin position="80"/>
        <end position="348"/>
    </location>
</feature>
<dbReference type="Pfam" id="PF07714">
    <property type="entry name" value="PK_Tyr_Ser-Thr"/>
    <property type="match status" value="1"/>
</dbReference>
<keyword evidence="2" id="KW-0808">Transferase</keyword>